<name>A0ACB5TB81_AMBMO</name>
<dbReference type="Proteomes" id="UP001165064">
    <property type="component" value="Unassembled WGS sequence"/>
</dbReference>
<keyword evidence="2" id="KW-1185">Reference proteome</keyword>
<accession>A0ACB5TB81</accession>
<evidence type="ECO:0000313" key="1">
    <source>
        <dbReference type="EMBL" id="GME84664.1"/>
    </source>
</evidence>
<reference evidence="1" key="1">
    <citation type="submission" date="2023-04" db="EMBL/GenBank/DDBJ databases">
        <title>Ambrosiozyma monospora NBRC 10751.</title>
        <authorList>
            <person name="Ichikawa N."/>
            <person name="Sato H."/>
            <person name="Tonouchi N."/>
        </authorList>
    </citation>
    <scope>NUCLEOTIDE SEQUENCE</scope>
    <source>
        <strain evidence="1">NBRC 10751</strain>
    </source>
</reference>
<protein>
    <submittedName>
        <fullName evidence="1">Unnamed protein product</fullName>
    </submittedName>
</protein>
<organism evidence="1 2">
    <name type="scientific">Ambrosiozyma monospora</name>
    <name type="common">Yeast</name>
    <name type="synonym">Endomycopsis monosporus</name>
    <dbReference type="NCBI Taxonomy" id="43982"/>
    <lineage>
        <taxon>Eukaryota</taxon>
        <taxon>Fungi</taxon>
        <taxon>Dikarya</taxon>
        <taxon>Ascomycota</taxon>
        <taxon>Saccharomycotina</taxon>
        <taxon>Pichiomycetes</taxon>
        <taxon>Pichiales</taxon>
        <taxon>Pichiaceae</taxon>
        <taxon>Ambrosiozyma</taxon>
    </lineage>
</organism>
<dbReference type="EMBL" id="BSXS01005665">
    <property type="protein sequence ID" value="GME84664.1"/>
    <property type="molecule type" value="Genomic_DNA"/>
</dbReference>
<sequence length="257" mass="29319">MELKDKLSLAEKELKQLEMKYQEHIMQTSPERVSKQNDIFRPESAGLRARKSVLGLAKKSSILNFGQKDIQTNYGTSEHDEAGEQGIAKTFNNLASNISNTEFVRQGKSIIGNLNRENEKWINEINSKLKFGPENGESQPPLLKKLFAASGNANSQAPDTLKVATDKWKNTFNGFINKQQQTFKTQFSGQKSVDDDDEELSFNNEMTFNYSDCKYYDDSMTQSPRRAIGIRHDVLVEEDYESDFEDYGGETRAYEHN</sequence>
<evidence type="ECO:0000313" key="2">
    <source>
        <dbReference type="Proteomes" id="UP001165064"/>
    </source>
</evidence>
<gene>
    <name evidence="1" type="ORF">Amon02_000700200</name>
</gene>
<comment type="caution">
    <text evidence="1">The sequence shown here is derived from an EMBL/GenBank/DDBJ whole genome shotgun (WGS) entry which is preliminary data.</text>
</comment>
<proteinExistence type="predicted"/>